<feature type="compositionally biased region" description="Basic and acidic residues" evidence="1">
    <location>
        <begin position="55"/>
        <end position="67"/>
    </location>
</feature>
<gene>
    <name evidence="2" type="ORF">BLA29_015060</name>
</gene>
<keyword evidence="3" id="KW-1185">Reference proteome</keyword>
<feature type="compositionally biased region" description="Basic and acidic residues" evidence="1">
    <location>
        <begin position="1"/>
        <end position="27"/>
    </location>
</feature>
<dbReference type="Proteomes" id="UP000194236">
    <property type="component" value="Unassembled WGS sequence"/>
</dbReference>
<dbReference type="EMBL" id="MUJZ01046957">
    <property type="protein sequence ID" value="OTF74462.1"/>
    <property type="molecule type" value="Genomic_DNA"/>
</dbReference>
<organism evidence="2 3">
    <name type="scientific">Euroglyphus maynei</name>
    <name type="common">Mayne's house dust mite</name>
    <dbReference type="NCBI Taxonomy" id="6958"/>
    <lineage>
        <taxon>Eukaryota</taxon>
        <taxon>Metazoa</taxon>
        <taxon>Ecdysozoa</taxon>
        <taxon>Arthropoda</taxon>
        <taxon>Chelicerata</taxon>
        <taxon>Arachnida</taxon>
        <taxon>Acari</taxon>
        <taxon>Acariformes</taxon>
        <taxon>Sarcoptiformes</taxon>
        <taxon>Astigmata</taxon>
        <taxon>Psoroptidia</taxon>
        <taxon>Analgoidea</taxon>
        <taxon>Pyroglyphidae</taxon>
        <taxon>Pyroglyphinae</taxon>
        <taxon>Euroglyphus</taxon>
    </lineage>
</organism>
<protein>
    <submittedName>
        <fullName evidence="2">Uncharacterized protein</fullName>
    </submittedName>
</protein>
<sequence>MKKYSEHLAEKNRASRKKSEQQRRKQIQENLNNSNNYVETNDFKLTEEQWQELEAKLDNEMENDSKRQMKKGKKNKTAQQPIGN</sequence>
<evidence type="ECO:0000313" key="3">
    <source>
        <dbReference type="Proteomes" id="UP000194236"/>
    </source>
</evidence>
<evidence type="ECO:0000256" key="1">
    <source>
        <dbReference type="SAM" id="MobiDB-lite"/>
    </source>
</evidence>
<feature type="non-terminal residue" evidence="2">
    <location>
        <position position="84"/>
    </location>
</feature>
<proteinExistence type="predicted"/>
<accession>A0A1Y3B0X6</accession>
<reference evidence="2 3" key="1">
    <citation type="submission" date="2017-03" db="EMBL/GenBank/DDBJ databases">
        <title>Genome Survey of Euroglyphus maynei.</title>
        <authorList>
            <person name="Arlian L.G."/>
            <person name="Morgan M.S."/>
            <person name="Rider S.D."/>
        </authorList>
    </citation>
    <scope>NUCLEOTIDE SEQUENCE [LARGE SCALE GENOMIC DNA]</scope>
    <source>
        <strain evidence="2">Arlian Lab</strain>
        <tissue evidence="2">Whole body</tissue>
    </source>
</reference>
<comment type="caution">
    <text evidence="2">The sequence shown here is derived from an EMBL/GenBank/DDBJ whole genome shotgun (WGS) entry which is preliminary data.</text>
</comment>
<feature type="region of interest" description="Disordered" evidence="1">
    <location>
        <begin position="1"/>
        <end position="42"/>
    </location>
</feature>
<feature type="region of interest" description="Disordered" evidence="1">
    <location>
        <begin position="55"/>
        <end position="84"/>
    </location>
</feature>
<evidence type="ECO:0000313" key="2">
    <source>
        <dbReference type="EMBL" id="OTF74462.1"/>
    </source>
</evidence>
<name>A0A1Y3B0X6_EURMA</name>
<feature type="compositionally biased region" description="Polar residues" evidence="1">
    <location>
        <begin position="28"/>
        <end position="39"/>
    </location>
</feature>
<dbReference type="AlphaFoldDB" id="A0A1Y3B0X6"/>